<dbReference type="Pfam" id="PF02754">
    <property type="entry name" value="CCG"/>
    <property type="match status" value="2"/>
</dbReference>
<dbReference type="HOGENOM" id="CLU_052147_1_0_11"/>
<dbReference type="Gene3D" id="3.40.50.11810">
    <property type="match status" value="1"/>
</dbReference>
<protein>
    <submittedName>
        <fullName evidence="3">Heterodisulfide reductase, subunit B</fullName>
    </submittedName>
</protein>
<dbReference type="InterPro" id="IPR051278">
    <property type="entry name" value="HdrB/HdrD_reductase"/>
</dbReference>
<organism evidence="3 4">
    <name type="scientific">Slackia heliotrinireducens (strain ATCC 29202 / DSM 20476 / NCTC 11029 / RHS 1)</name>
    <name type="common">Peptococcus heliotrinreducens</name>
    <dbReference type="NCBI Taxonomy" id="471855"/>
    <lineage>
        <taxon>Bacteria</taxon>
        <taxon>Bacillati</taxon>
        <taxon>Actinomycetota</taxon>
        <taxon>Coriobacteriia</taxon>
        <taxon>Eggerthellales</taxon>
        <taxon>Eggerthellaceae</taxon>
        <taxon>Slackia</taxon>
    </lineage>
</organism>
<reference evidence="3 4" key="1">
    <citation type="journal article" date="2009" name="Stand. Genomic Sci.">
        <title>Complete genome sequence of Slackia heliotrinireducens type strain (RHS 1).</title>
        <authorList>
            <person name="Pukall R."/>
            <person name="Lapidus A."/>
            <person name="Nolan M."/>
            <person name="Copeland A."/>
            <person name="Glavina Del Rio T."/>
            <person name="Lucas S."/>
            <person name="Chen F."/>
            <person name="Tice H."/>
            <person name="Cheng J.F."/>
            <person name="Chertkov O."/>
            <person name="Bruce D."/>
            <person name="Goodwin L."/>
            <person name="Kuske C."/>
            <person name="Brettin T."/>
            <person name="Detter J.C."/>
            <person name="Han C."/>
            <person name="Pitluck S."/>
            <person name="Pati A."/>
            <person name="Mavrommatis K."/>
            <person name="Ivanova N."/>
            <person name="Ovchinnikova G."/>
            <person name="Chen A."/>
            <person name="Palaniappan K."/>
            <person name="Schneider S."/>
            <person name="Rohde M."/>
            <person name="Chain P."/>
            <person name="D'haeseleer P."/>
            <person name="Goker M."/>
            <person name="Bristow J."/>
            <person name="Eisen J.A."/>
            <person name="Markowitz V."/>
            <person name="Kyrpides N.C."/>
            <person name="Klenk H.P."/>
            <person name="Hugenholtz P."/>
        </authorList>
    </citation>
    <scope>NUCLEOTIDE SEQUENCE [LARGE SCALE GENOMIC DNA]</scope>
    <source>
        <strain evidence="4">ATCC 29202 / DSM 20476 / NCTC 11029 / RHS 1</strain>
    </source>
</reference>
<feature type="domain" description="Cysteine-rich" evidence="2">
    <location>
        <begin position="152"/>
        <end position="242"/>
    </location>
</feature>
<dbReference type="AlphaFoldDB" id="C7N3G8"/>
<dbReference type="Gene3D" id="1.20.1050.140">
    <property type="match status" value="1"/>
</dbReference>
<sequence>MSNTLRYAFFPGCTLESAAAELKVSTERTCKKLGIELVEIEGWTCCGAAQVQDVDDFFALLVNARNLALAESQGFDKIMTVCNTCTLMLRTAKSRLDNDPELKAKCNAALAEIGLEYKGTAEVTHYLWALVADYGLDRLSKQVTVPLSDLNVANFYGCHILMPPKIMGFEDPRNPQSMEMLCEALGANPVDYEQRLACCGFHSIYPAEEQAEVSNGVSCLVARESGADCIVTPCPLCHMAIDMWQADSQQYFNADVTMPILHVPQMVGLALGFTPKELGINHHIVNATKMLDRVLS</sequence>
<dbReference type="PANTHER" id="PTHR42947">
    <property type="entry name" value="COB--COM HETERODISULFIDE REDUCTASE SUBUNIT B 1"/>
    <property type="match status" value="1"/>
</dbReference>
<dbReference type="STRING" id="471855.Shel_26920"/>
<feature type="domain" description="Cysteine-rich" evidence="2">
    <location>
        <begin position="7"/>
        <end position="90"/>
    </location>
</feature>
<dbReference type="InterPro" id="IPR004017">
    <property type="entry name" value="Cys_rich_dom"/>
</dbReference>
<dbReference type="GO" id="GO:0016491">
    <property type="term" value="F:oxidoreductase activity"/>
    <property type="evidence" value="ECO:0007669"/>
    <property type="project" value="UniProtKB-KW"/>
</dbReference>
<dbReference type="eggNOG" id="COG2048">
    <property type="taxonomic scope" value="Bacteria"/>
</dbReference>
<gene>
    <name evidence="3" type="ordered locus">Shel_26920</name>
</gene>
<name>C7N3G8_SLAHD</name>
<evidence type="ECO:0000313" key="3">
    <source>
        <dbReference type="EMBL" id="ACV23691.1"/>
    </source>
</evidence>
<dbReference type="Proteomes" id="UP000002026">
    <property type="component" value="Chromosome"/>
</dbReference>
<keyword evidence="1" id="KW-0560">Oxidoreductase</keyword>
<dbReference type="PANTHER" id="PTHR42947:SF1">
    <property type="entry name" value="COB--COM HETERODISULFIDE REDUCTASE SUBUNIT B 1"/>
    <property type="match status" value="1"/>
</dbReference>
<evidence type="ECO:0000259" key="2">
    <source>
        <dbReference type="Pfam" id="PF02754"/>
    </source>
</evidence>
<dbReference type="RefSeq" id="WP_012799788.1">
    <property type="nucleotide sequence ID" value="NC_013165.1"/>
</dbReference>
<dbReference type="EMBL" id="CP001684">
    <property type="protein sequence ID" value="ACV23691.1"/>
    <property type="molecule type" value="Genomic_DNA"/>
</dbReference>
<evidence type="ECO:0000256" key="1">
    <source>
        <dbReference type="ARBA" id="ARBA00023002"/>
    </source>
</evidence>
<dbReference type="KEGG" id="shi:Shel_26920"/>
<proteinExistence type="predicted"/>
<keyword evidence="4" id="KW-1185">Reference proteome</keyword>
<accession>C7N3G8</accession>
<evidence type="ECO:0000313" key="4">
    <source>
        <dbReference type="Proteomes" id="UP000002026"/>
    </source>
</evidence>